<organism evidence="1 2">
    <name type="scientific">Pseudonocardia nematodicida</name>
    <dbReference type="NCBI Taxonomy" id="1206997"/>
    <lineage>
        <taxon>Bacteria</taxon>
        <taxon>Bacillati</taxon>
        <taxon>Actinomycetota</taxon>
        <taxon>Actinomycetes</taxon>
        <taxon>Pseudonocardiales</taxon>
        <taxon>Pseudonocardiaceae</taxon>
        <taxon>Pseudonocardia</taxon>
    </lineage>
</organism>
<evidence type="ECO:0000313" key="2">
    <source>
        <dbReference type="Proteomes" id="UP001494902"/>
    </source>
</evidence>
<proteinExistence type="predicted"/>
<gene>
    <name evidence="1" type="ORF">WIS52_11920</name>
</gene>
<accession>A0ABV1KCU8</accession>
<comment type="caution">
    <text evidence="1">The sequence shown here is derived from an EMBL/GenBank/DDBJ whole genome shotgun (WGS) entry which is preliminary data.</text>
</comment>
<evidence type="ECO:0000313" key="1">
    <source>
        <dbReference type="EMBL" id="MEQ3551178.1"/>
    </source>
</evidence>
<reference evidence="1 2" key="1">
    <citation type="submission" date="2024-03" db="EMBL/GenBank/DDBJ databases">
        <title>Draft genome sequence of Pseudonocardia nematodicida JCM 31783.</title>
        <authorList>
            <person name="Butdee W."/>
            <person name="Duangmal K."/>
        </authorList>
    </citation>
    <scope>NUCLEOTIDE SEQUENCE [LARGE SCALE GENOMIC DNA]</scope>
    <source>
        <strain evidence="1 2">JCM 31783</strain>
    </source>
</reference>
<keyword evidence="2" id="KW-1185">Reference proteome</keyword>
<protein>
    <recommendedName>
        <fullName evidence="3">Transcriptional regulator, AbiEi antitoxin, Type IV TA system</fullName>
    </recommendedName>
</protein>
<sequence length="275" mass="30125">MYRLADDAAHDPATEHALRSRAAGPGLASDAAFGFATAAVLLRLPLWKIPLQRLHVIRDRSYGGRLRGDVHIHAGRLPPDDVLTVDGIRVTTPARTVVDMARTLPVPKALVPLDGALHRAVVAARTRSPDPGAATPDEVDRIIERAAGTPGAATARRAIALADGLSESPGETLSRYRMLASGLPVPLLQWSVPTTRHRTDFAWPGRGVVGEFDGRIKYGRALRRGQNLEDVLWEEKLREDQIRATGLTVVRWTWKDIESTTTDGMLPRLRFVLSR</sequence>
<dbReference type="Proteomes" id="UP001494902">
    <property type="component" value="Unassembled WGS sequence"/>
</dbReference>
<evidence type="ECO:0008006" key="3">
    <source>
        <dbReference type="Google" id="ProtNLM"/>
    </source>
</evidence>
<dbReference type="RefSeq" id="WP_349298244.1">
    <property type="nucleotide sequence ID" value="NZ_JBEDNQ010000004.1"/>
</dbReference>
<name>A0ABV1KCU8_9PSEU</name>
<dbReference type="EMBL" id="JBEDNQ010000004">
    <property type="protein sequence ID" value="MEQ3551178.1"/>
    <property type="molecule type" value="Genomic_DNA"/>
</dbReference>